<protein>
    <submittedName>
        <fullName evidence="1">Uncharacterized protein</fullName>
    </submittedName>
</protein>
<dbReference type="Proteomes" id="UP000316093">
    <property type="component" value="Chromosome"/>
</dbReference>
<dbReference type="RefSeq" id="WP_139980796.1">
    <property type="nucleotide sequence ID" value="NZ_CP041046.1"/>
</dbReference>
<keyword evidence="2" id="KW-1185">Reference proteome</keyword>
<name>A0A4Y5Z2T9_9GAMM</name>
<sequence length="175" mass="18718">MMTGTEARQRAREALAQVKARVASHKQVDPFFLDLCLGEAPVGGWAAVGHAVTQVGRVDAAGAYTPSPCQQALQGRDVPSIVTQVYLGPAAMRGRYDYPSLHRALPETVMWLMENVRGEKGGAPRIYIQVPDGVEALEHAPDDTLAILELLAGLPLEGVALAEDPTESPDTPHES</sequence>
<dbReference type="KEGG" id="lpy:FIV34_06450"/>
<proteinExistence type="predicted"/>
<organism evidence="1 2">
    <name type="scientific">Luteibacter pinisoli</name>
    <dbReference type="NCBI Taxonomy" id="2589080"/>
    <lineage>
        <taxon>Bacteria</taxon>
        <taxon>Pseudomonadati</taxon>
        <taxon>Pseudomonadota</taxon>
        <taxon>Gammaproteobacteria</taxon>
        <taxon>Lysobacterales</taxon>
        <taxon>Rhodanobacteraceae</taxon>
        <taxon>Luteibacter</taxon>
    </lineage>
</organism>
<dbReference type="AlphaFoldDB" id="A0A4Y5Z2T9"/>
<dbReference type="EMBL" id="CP041046">
    <property type="protein sequence ID" value="QDE38865.1"/>
    <property type="molecule type" value="Genomic_DNA"/>
</dbReference>
<evidence type="ECO:0000313" key="1">
    <source>
        <dbReference type="EMBL" id="QDE38865.1"/>
    </source>
</evidence>
<reference evidence="1 2" key="1">
    <citation type="submission" date="2019-06" db="EMBL/GenBank/DDBJ databases">
        <title>A complete genome sequence for Luteibacter pinisoli MAH-14.</title>
        <authorList>
            <person name="Baltrus D.A."/>
        </authorList>
    </citation>
    <scope>NUCLEOTIDE SEQUENCE [LARGE SCALE GENOMIC DNA]</scope>
    <source>
        <strain evidence="1 2">MAH-14</strain>
    </source>
</reference>
<dbReference type="OrthoDB" id="8744124at2"/>
<evidence type="ECO:0000313" key="2">
    <source>
        <dbReference type="Proteomes" id="UP000316093"/>
    </source>
</evidence>
<accession>A0A4Y5Z2T9</accession>
<gene>
    <name evidence="1" type="ORF">FIV34_06450</name>
</gene>